<sequence length="144" mass="16702">MNKELLVKDFIIITVIVSLWVNASEVFRYFLFVRPEMHSYLSVVPNVADMNWGIFTIWGLWDTLLTALYVFLFWLCAQVFGNNTKSIVISGVMSWCFFFVLFWVGMANMNLSSWSYLVIVLPMALVETLVASYIASRLYLRKNA</sequence>
<protein>
    <recommendedName>
        <fullName evidence="4">Transmembrane protein</fullName>
    </recommendedName>
</protein>
<dbReference type="AlphaFoldDB" id="B1KIR0"/>
<keyword evidence="1" id="KW-0472">Membrane</keyword>
<gene>
    <name evidence="2" type="ordered locus">Swoo_4302</name>
</gene>
<evidence type="ECO:0000256" key="1">
    <source>
        <dbReference type="SAM" id="Phobius"/>
    </source>
</evidence>
<dbReference type="Proteomes" id="UP000002168">
    <property type="component" value="Chromosome"/>
</dbReference>
<accession>B1KIR0</accession>
<dbReference type="HOGENOM" id="CLU_1795174_0_0_6"/>
<organism evidence="2 3">
    <name type="scientific">Shewanella woodyi (strain ATCC 51908 / MS32)</name>
    <dbReference type="NCBI Taxonomy" id="392500"/>
    <lineage>
        <taxon>Bacteria</taxon>
        <taxon>Pseudomonadati</taxon>
        <taxon>Pseudomonadota</taxon>
        <taxon>Gammaproteobacteria</taxon>
        <taxon>Alteromonadales</taxon>
        <taxon>Shewanellaceae</taxon>
        <taxon>Shewanella</taxon>
    </lineage>
</organism>
<feature type="transmembrane region" description="Helical" evidence="1">
    <location>
        <begin position="87"/>
        <end position="107"/>
    </location>
</feature>
<dbReference type="KEGG" id="swd:Swoo_4302"/>
<keyword evidence="1" id="KW-0812">Transmembrane</keyword>
<dbReference type="eggNOG" id="ENOG5032SMP">
    <property type="taxonomic scope" value="Bacteria"/>
</dbReference>
<name>B1KIR0_SHEWM</name>
<keyword evidence="3" id="KW-1185">Reference proteome</keyword>
<reference evidence="2 3" key="1">
    <citation type="submission" date="2008-02" db="EMBL/GenBank/DDBJ databases">
        <title>Complete sequence of Shewanella woodyi ATCC 51908.</title>
        <authorList>
            <consortium name="US DOE Joint Genome Institute"/>
            <person name="Copeland A."/>
            <person name="Lucas S."/>
            <person name="Lapidus A."/>
            <person name="Glavina del Rio T."/>
            <person name="Dalin E."/>
            <person name="Tice H."/>
            <person name="Bruce D."/>
            <person name="Goodwin L."/>
            <person name="Pitluck S."/>
            <person name="Sims D."/>
            <person name="Brettin T."/>
            <person name="Detter J.C."/>
            <person name="Han C."/>
            <person name="Kuske C.R."/>
            <person name="Schmutz J."/>
            <person name="Larimer F."/>
            <person name="Land M."/>
            <person name="Hauser L."/>
            <person name="Kyrpides N."/>
            <person name="Lykidis A."/>
            <person name="Zhao J.-S."/>
            <person name="Richardson P."/>
        </authorList>
    </citation>
    <scope>NUCLEOTIDE SEQUENCE [LARGE SCALE GENOMIC DNA]</scope>
    <source>
        <strain evidence="3">ATCC 51908 / MS32</strain>
    </source>
</reference>
<evidence type="ECO:0000313" key="2">
    <source>
        <dbReference type="EMBL" id="ACA88556.1"/>
    </source>
</evidence>
<evidence type="ECO:0000313" key="3">
    <source>
        <dbReference type="Proteomes" id="UP000002168"/>
    </source>
</evidence>
<feature type="transmembrane region" description="Helical" evidence="1">
    <location>
        <begin position="113"/>
        <end position="135"/>
    </location>
</feature>
<proteinExistence type="predicted"/>
<evidence type="ECO:0008006" key="4">
    <source>
        <dbReference type="Google" id="ProtNLM"/>
    </source>
</evidence>
<dbReference type="RefSeq" id="WP_012326883.1">
    <property type="nucleotide sequence ID" value="NC_010506.1"/>
</dbReference>
<dbReference type="STRING" id="392500.Swoo_4302"/>
<feature type="transmembrane region" description="Helical" evidence="1">
    <location>
        <begin position="12"/>
        <end position="32"/>
    </location>
</feature>
<dbReference type="EMBL" id="CP000961">
    <property type="protein sequence ID" value="ACA88556.1"/>
    <property type="molecule type" value="Genomic_DNA"/>
</dbReference>
<keyword evidence="1" id="KW-1133">Transmembrane helix</keyword>
<feature type="transmembrane region" description="Helical" evidence="1">
    <location>
        <begin position="52"/>
        <end position="75"/>
    </location>
</feature>